<sequence>MRTVFVATSGVETAPLANGSVVYNLKTTKFIMLNPSANLVWSSLAKPHSEDDLVDLVCERYESVDAPAARQAVQYTLRELQKLELVASREGSTETGDSRPAATRAGTSDPEDGFAAPSVKVLDEEDLLKVFQITAAEISVASCWWGACSVGCP</sequence>
<dbReference type="Proteomes" id="UP000599109">
    <property type="component" value="Unassembled WGS sequence"/>
</dbReference>
<feature type="region of interest" description="Disordered" evidence="1">
    <location>
        <begin position="87"/>
        <end position="115"/>
    </location>
</feature>
<dbReference type="RefSeq" id="WP_201674430.1">
    <property type="nucleotide sequence ID" value="NZ_JAEQNE010000002.1"/>
</dbReference>
<reference evidence="2 3" key="1">
    <citation type="journal article" date="2017" name="Int. J. Syst. Evol. Microbiol.">
        <title>Ramlibacter monticola sp. nov., isolated from forest soil.</title>
        <authorList>
            <person name="Chaudhary D.K."/>
            <person name="Kim J."/>
        </authorList>
    </citation>
    <scope>NUCLEOTIDE SEQUENCE [LARGE SCALE GENOMIC DNA]</scope>
    <source>
        <strain evidence="2 3">KACC 19175</strain>
    </source>
</reference>
<protein>
    <submittedName>
        <fullName evidence="2">PqqD family protein</fullName>
    </submittedName>
</protein>
<dbReference type="Pfam" id="PF05402">
    <property type="entry name" value="PqqD"/>
    <property type="match status" value="1"/>
</dbReference>
<evidence type="ECO:0000256" key="1">
    <source>
        <dbReference type="SAM" id="MobiDB-lite"/>
    </source>
</evidence>
<dbReference type="AlphaFoldDB" id="A0A936Z007"/>
<dbReference type="EMBL" id="JAEQNE010000002">
    <property type="protein sequence ID" value="MBL0391827.1"/>
    <property type="molecule type" value="Genomic_DNA"/>
</dbReference>
<accession>A0A936Z007</accession>
<organism evidence="2 3">
    <name type="scientific">Ramlibacter monticola</name>
    <dbReference type="NCBI Taxonomy" id="1926872"/>
    <lineage>
        <taxon>Bacteria</taxon>
        <taxon>Pseudomonadati</taxon>
        <taxon>Pseudomonadota</taxon>
        <taxon>Betaproteobacteria</taxon>
        <taxon>Burkholderiales</taxon>
        <taxon>Comamonadaceae</taxon>
        <taxon>Ramlibacter</taxon>
    </lineage>
</organism>
<gene>
    <name evidence="2" type="ORF">JJ685_11875</name>
</gene>
<keyword evidence="3" id="KW-1185">Reference proteome</keyword>
<dbReference type="Gene3D" id="1.10.10.1150">
    <property type="entry name" value="Coenzyme PQQ synthesis protein D (PqqD)"/>
    <property type="match status" value="1"/>
</dbReference>
<name>A0A936Z007_9BURK</name>
<dbReference type="InterPro" id="IPR008792">
    <property type="entry name" value="PQQD"/>
</dbReference>
<evidence type="ECO:0000313" key="3">
    <source>
        <dbReference type="Proteomes" id="UP000599109"/>
    </source>
</evidence>
<dbReference type="InterPro" id="IPR041881">
    <property type="entry name" value="PqqD_sf"/>
</dbReference>
<comment type="caution">
    <text evidence="2">The sequence shown here is derived from an EMBL/GenBank/DDBJ whole genome shotgun (WGS) entry which is preliminary data.</text>
</comment>
<proteinExistence type="predicted"/>
<evidence type="ECO:0000313" key="2">
    <source>
        <dbReference type="EMBL" id="MBL0391827.1"/>
    </source>
</evidence>